<evidence type="ECO:0000256" key="2">
    <source>
        <dbReference type="ARBA" id="ARBA00022679"/>
    </source>
</evidence>
<evidence type="ECO:0000313" key="6">
    <source>
        <dbReference type="EMBL" id="RJG15989.1"/>
    </source>
</evidence>
<sequence>MADQPRRKKRPTSTTGRLFRLAGMTTSVATRVAGHQVKGLFQSDAAKAADREKLMQHIGKEVAATLGEMKGAVMKVGQIASQMQDILPREISEQLKVLQNASAPMPFHVIRRQLEKELGDTIDSLFSRFEETPFAAASIGQVHHATTHEGDEVVVKVQYPAVKESIDSDMKHLRRILRLGSLLKVDEAALDGVFQEIRNQLHEELDYCQEAANLDEFRQRHADQPWLVIPRVYRELSGERVLTLSREDGIALDDVNNRNGFDQDTRNLLGERLFDAIGQQIFEFRAVHCDPHPGNFAFRPDGTIVMYDFGAVKRLPSQDAQLLRDIVTSAIKEEWETLDQQLQRLGARKHDSDVSGDFYATWIELLLRAFSREPFDFARSQLHTDILKQVKRTSLEQMMKFQPSPRSLLIERVVSGHYWTLMHLGVVAAFRPNLERALQSDPRPEH</sequence>
<evidence type="ECO:0000313" key="7">
    <source>
        <dbReference type="Proteomes" id="UP000283734"/>
    </source>
</evidence>
<dbReference type="InterPro" id="IPR004147">
    <property type="entry name" value="ABC1_dom"/>
</dbReference>
<evidence type="ECO:0000259" key="5">
    <source>
        <dbReference type="PROSITE" id="PS50011"/>
    </source>
</evidence>
<dbReference type="InterPro" id="IPR011009">
    <property type="entry name" value="Kinase-like_dom_sf"/>
</dbReference>
<dbReference type="Pfam" id="PF03109">
    <property type="entry name" value="ABC1"/>
    <property type="match status" value="1"/>
</dbReference>
<evidence type="ECO:0000256" key="1">
    <source>
        <dbReference type="ARBA" id="ARBA00009670"/>
    </source>
</evidence>
<organism evidence="6 7">
    <name type="scientific">Alcanivorax profundi</name>
    <dbReference type="NCBI Taxonomy" id="2338368"/>
    <lineage>
        <taxon>Bacteria</taxon>
        <taxon>Pseudomonadati</taxon>
        <taxon>Pseudomonadota</taxon>
        <taxon>Gammaproteobacteria</taxon>
        <taxon>Oceanospirillales</taxon>
        <taxon>Alcanivoracaceae</taxon>
        <taxon>Alcanivorax</taxon>
    </lineage>
</organism>
<dbReference type="Proteomes" id="UP000283734">
    <property type="component" value="Unassembled WGS sequence"/>
</dbReference>
<dbReference type="SUPFAM" id="SSF56112">
    <property type="entry name" value="Protein kinase-like (PK-like)"/>
    <property type="match status" value="1"/>
</dbReference>
<dbReference type="CDD" id="cd13970">
    <property type="entry name" value="ABC1_ADCK3"/>
    <property type="match status" value="1"/>
</dbReference>
<dbReference type="GO" id="GO:0005524">
    <property type="term" value="F:ATP binding"/>
    <property type="evidence" value="ECO:0007669"/>
    <property type="project" value="UniProtKB-KW"/>
</dbReference>
<feature type="domain" description="Protein kinase" evidence="5">
    <location>
        <begin position="128"/>
        <end position="446"/>
    </location>
</feature>
<comment type="similarity">
    <text evidence="1">Belongs to the protein kinase superfamily. ADCK protein kinase family.</text>
</comment>
<dbReference type="InterPro" id="IPR000719">
    <property type="entry name" value="Prot_kinase_dom"/>
</dbReference>
<dbReference type="EMBL" id="QYYA01000007">
    <property type="protein sequence ID" value="RJG15989.1"/>
    <property type="molecule type" value="Genomic_DNA"/>
</dbReference>
<dbReference type="PANTHER" id="PTHR43851">
    <property type="match status" value="1"/>
</dbReference>
<dbReference type="PROSITE" id="PS50011">
    <property type="entry name" value="PROTEIN_KINASE_DOM"/>
    <property type="match status" value="1"/>
</dbReference>
<dbReference type="GO" id="GO:0004672">
    <property type="term" value="F:protein kinase activity"/>
    <property type="evidence" value="ECO:0007669"/>
    <property type="project" value="InterPro"/>
</dbReference>
<comment type="caution">
    <text evidence="6">The sequence shown here is derived from an EMBL/GenBank/DDBJ whole genome shotgun (WGS) entry which is preliminary data.</text>
</comment>
<dbReference type="InterPro" id="IPR051409">
    <property type="entry name" value="Atypical_kinase_ADCK"/>
</dbReference>
<evidence type="ECO:0000256" key="4">
    <source>
        <dbReference type="ARBA" id="ARBA00022840"/>
    </source>
</evidence>
<dbReference type="OrthoDB" id="9795390at2"/>
<keyword evidence="2" id="KW-0808">Transferase</keyword>
<keyword evidence="3" id="KW-0547">Nucleotide-binding</keyword>
<proteinExistence type="inferred from homology"/>
<dbReference type="RefSeq" id="WP_119918549.1">
    <property type="nucleotide sequence ID" value="NZ_CAXGPP010000007.1"/>
</dbReference>
<gene>
    <name evidence="6" type="ORF">D4A39_16085</name>
</gene>
<evidence type="ECO:0000256" key="3">
    <source>
        <dbReference type="ARBA" id="ARBA00022741"/>
    </source>
</evidence>
<dbReference type="PANTHER" id="PTHR43851:SF3">
    <property type="entry name" value="COENZYME Q8"/>
    <property type="match status" value="1"/>
</dbReference>
<reference evidence="6 7" key="1">
    <citation type="submission" date="2018-09" db="EMBL/GenBank/DDBJ databases">
        <title>Alcanivorax profundi sp. nov., isolated from 1000 m-depth seawater of the Mariana Trench.</title>
        <authorList>
            <person name="Liu J."/>
        </authorList>
    </citation>
    <scope>NUCLEOTIDE SEQUENCE [LARGE SCALE GENOMIC DNA]</scope>
    <source>
        <strain evidence="6 7">MTEO17</strain>
    </source>
</reference>
<keyword evidence="6" id="KW-0418">Kinase</keyword>
<name>A0A418XTH6_9GAMM</name>
<dbReference type="AlphaFoldDB" id="A0A418XTH6"/>
<keyword evidence="7" id="KW-1185">Reference proteome</keyword>
<dbReference type="Gene3D" id="1.10.510.10">
    <property type="entry name" value="Transferase(Phosphotransferase) domain 1"/>
    <property type="match status" value="1"/>
</dbReference>
<protein>
    <submittedName>
        <fullName evidence="6">AarF/ABC1/UbiB kinase family protein</fullName>
    </submittedName>
</protein>
<keyword evidence="4" id="KW-0067">ATP-binding</keyword>
<dbReference type="InterPro" id="IPR034646">
    <property type="entry name" value="ADCK3_dom"/>
</dbReference>
<accession>A0A418XTH6</accession>